<protein>
    <submittedName>
        <fullName evidence="7">Protein N-lysine methyltransferase FAM173B</fullName>
    </submittedName>
</protein>
<evidence type="ECO:0000256" key="4">
    <source>
        <dbReference type="ARBA" id="ARBA00022691"/>
    </source>
</evidence>
<dbReference type="PANTHER" id="PTHR13610:SF9">
    <property type="entry name" value="FI06469P"/>
    <property type="match status" value="1"/>
</dbReference>
<evidence type="ECO:0000256" key="3">
    <source>
        <dbReference type="ARBA" id="ARBA00022679"/>
    </source>
</evidence>
<dbReference type="GO" id="GO:1905706">
    <property type="term" value="P:regulation of mitochondrial ATP synthesis coupled proton transport"/>
    <property type="evidence" value="ECO:0007669"/>
    <property type="project" value="TreeGrafter"/>
</dbReference>
<evidence type="ECO:0000256" key="2">
    <source>
        <dbReference type="ARBA" id="ARBA00022603"/>
    </source>
</evidence>
<evidence type="ECO:0000313" key="7">
    <source>
        <dbReference type="RefSeq" id="XP_003737443.3"/>
    </source>
</evidence>
<dbReference type="InterPro" id="IPR029063">
    <property type="entry name" value="SAM-dependent_MTases_sf"/>
</dbReference>
<dbReference type="GeneID" id="100903341"/>
<dbReference type="Gene3D" id="3.40.50.150">
    <property type="entry name" value="Vaccinia Virus protein VP39"/>
    <property type="match status" value="1"/>
</dbReference>
<dbReference type="AlphaFoldDB" id="A0AAJ6QM64"/>
<accession>A0AAJ6QM64</accession>
<dbReference type="SUPFAM" id="SSF53335">
    <property type="entry name" value="S-adenosyl-L-methionine-dependent methyltransferases"/>
    <property type="match status" value="1"/>
</dbReference>
<keyword evidence="5" id="KW-0812">Transmembrane</keyword>
<dbReference type="Proteomes" id="UP000694867">
    <property type="component" value="Unplaced"/>
</dbReference>
<keyword evidence="6" id="KW-1185">Reference proteome</keyword>
<dbReference type="GO" id="GO:0032259">
    <property type="term" value="P:methylation"/>
    <property type="evidence" value="ECO:0007669"/>
    <property type="project" value="UniProtKB-KW"/>
</dbReference>
<feature type="transmembrane region" description="Helical" evidence="5">
    <location>
        <begin position="37"/>
        <end position="62"/>
    </location>
</feature>
<dbReference type="KEGG" id="goe:100903341"/>
<reference evidence="7" key="1">
    <citation type="submission" date="2025-08" db="UniProtKB">
        <authorList>
            <consortium name="RefSeq"/>
        </authorList>
    </citation>
    <scope>IDENTIFICATION</scope>
</reference>
<organism evidence="6 7">
    <name type="scientific">Galendromus occidentalis</name>
    <name type="common">western predatory mite</name>
    <dbReference type="NCBI Taxonomy" id="34638"/>
    <lineage>
        <taxon>Eukaryota</taxon>
        <taxon>Metazoa</taxon>
        <taxon>Ecdysozoa</taxon>
        <taxon>Arthropoda</taxon>
        <taxon>Chelicerata</taxon>
        <taxon>Arachnida</taxon>
        <taxon>Acari</taxon>
        <taxon>Parasitiformes</taxon>
        <taxon>Mesostigmata</taxon>
        <taxon>Gamasina</taxon>
        <taxon>Phytoseioidea</taxon>
        <taxon>Phytoseiidae</taxon>
        <taxon>Typhlodrominae</taxon>
        <taxon>Galendromus</taxon>
    </lineage>
</organism>
<keyword evidence="3" id="KW-0808">Transferase</keyword>
<keyword evidence="5" id="KW-1133">Transmembrane helix</keyword>
<evidence type="ECO:0000313" key="6">
    <source>
        <dbReference type="Proteomes" id="UP000694867"/>
    </source>
</evidence>
<keyword evidence="2 7" id="KW-0489">Methyltransferase</keyword>
<name>A0AAJ6QM64_9ACAR</name>
<dbReference type="GO" id="GO:0016279">
    <property type="term" value="F:protein-lysine N-methyltransferase activity"/>
    <property type="evidence" value="ECO:0007669"/>
    <property type="project" value="InterPro"/>
</dbReference>
<sequence>MFPSFRGQPGKPIMTSIDWNLEFSPEKGSQTEKKNSALGLVAAATTGGLAVGLMAICGPFVLPGFRRICLPYVPATDNQVSNVLRILKGRSCKSIVDLGSGDGRIVYALAENRKTLGGTEFVGVELNTWLVLYSKLVALRRFGREANVRFLRKDIWKYDLGNHDTVVVFGVECMMKELQLKSEKELKKGSTVVACRFPFETWIPTKVEGDGVDTVWLYQR</sequence>
<dbReference type="GO" id="GO:0005739">
    <property type="term" value="C:mitochondrion"/>
    <property type="evidence" value="ECO:0007669"/>
    <property type="project" value="TreeGrafter"/>
</dbReference>
<evidence type="ECO:0000256" key="5">
    <source>
        <dbReference type="SAM" id="Phobius"/>
    </source>
</evidence>
<dbReference type="CDD" id="cd02440">
    <property type="entry name" value="AdoMet_MTases"/>
    <property type="match status" value="1"/>
</dbReference>
<keyword evidence="4" id="KW-0949">S-adenosyl-L-methionine</keyword>
<dbReference type="InterPro" id="IPR026170">
    <property type="entry name" value="FAM173A/B"/>
</dbReference>
<proteinExistence type="inferred from homology"/>
<comment type="similarity">
    <text evidence="1">Belongs to the ANT/ATPSC lysine N-methyltransferase family.</text>
</comment>
<keyword evidence="5" id="KW-0472">Membrane</keyword>
<dbReference type="PANTHER" id="PTHR13610">
    <property type="entry name" value="METHYLTRANSFERASE DOMAIN-CONTAINING PROTEIN"/>
    <property type="match status" value="1"/>
</dbReference>
<dbReference type="RefSeq" id="XP_003737443.3">
    <property type="nucleotide sequence ID" value="XM_003737395.3"/>
</dbReference>
<evidence type="ECO:0000256" key="1">
    <source>
        <dbReference type="ARBA" id="ARBA00010633"/>
    </source>
</evidence>
<gene>
    <name evidence="7" type="primary">LOC100903341</name>
</gene>